<comment type="caution">
    <text evidence="4">The sequence shown here is derived from an EMBL/GenBank/DDBJ whole genome shotgun (WGS) entry which is preliminary data.</text>
</comment>
<dbReference type="Pfam" id="PF20148">
    <property type="entry name" value="DUF6531"/>
    <property type="match status" value="1"/>
</dbReference>
<dbReference type="EMBL" id="JANFQO010000019">
    <property type="protein sequence ID" value="MCQ4166663.1"/>
    <property type="molecule type" value="Genomic_DNA"/>
</dbReference>
<accession>A0ABT1QWK9</accession>
<feature type="domain" description="Teneurin-like YD-shell" evidence="3">
    <location>
        <begin position="795"/>
        <end position="993"/>
    </location>
</feature>
<evidence type="ECO:0000313" key="5">
    <source>
        <dbReference type="Proteomes" id="UP001165498"/>
    </source>
</evidence>
<dbReference type="Gene3D" id="2.180.10.10">
    <property type="entry name" value="RHS repeat-associated core"/>
    <property type="match status" value="3"/>
</dbReference>
<protein>
    <submittedName>
        <fullName evidence="4">DUF6531 domain-containing protein</fullName>
    </submittedName>
</protein>
<dbReference type="Pfam" id="PF05593">
    <property type="entry name" value="RHS_repeat"/>
    <property type="match status" value="2"/>
</dbReference>
<dbReference type="Proteomes" id="UP001165498">
    <property type="component" value="Unassembled WGS sequence"/>
</dbReference>
<evidence type="ECO:0000259" key="2">
    <source>
        <dbReference type="Pfam" id="PF20148"/>
    </source>
</evidence>
<gene>
    <name evidence="4" type="ORF">NM961_18270</name>
</gene>
<dbReference type="RefSeq" id="WP_255915850.1">
    <property type="nucleotide sequence ID" value="NZ_JANFQO010000019.1"/>
</dbReference>
<evidence type="ECO:0000259" key="3">
    <source>
        <dbReference type="Pfam" id="PF25023"/>
    </source>
</evidence>
<dbReference type="NCBIfam" id="TIGR03696">
    <property type="entry name" value="Rhs_assc_core"/>
    <property type="match status" value="1"/>
</dbReference>
<dbReference type="InterPro" id="IPR022385">
    <property type="entry name" value="Rhs_assc_core"/>
</dbReference>
<dbReference type="PANTHER" id="PTHR32305:SF15">
    <property type="entry name" value="PROTEIN RHSA-RELATED"/>
    <property type="match status" value="1"/>
</dbReference>
<dbReference type="InterPro" id="IPR050708">
    <property type="entry name" value="T6SS_VgrG/RHS"/>
</dbReference>
<keyword evidence="1" id="KW-0677">Repeat</keyword>
<proteinExistence type="predicted"/>
<evidence type="ECO:0000313" key="4">
    <source>
        <dbReference type="EMBL" id="MCQ4166663.1"/>
    </source>
</evidence>
<organism evidence="4 5">
    <name type="scientific">Tahibacter harae</name>
    <dbReference type="NCBI Taxonomy" id="2963937"/>
    <lineage>
        <taxon>Bacteria</taxon>
        <taxon>Pseudomonadati</taxon>
        <taxon>Pseudomonadota</taxon>
        <taxon>Gammaproteobacteria</taxon>
        <taxon>Lysobacterales</taxon>
        <taxon>Rhodanobacteraceae</taxon>
        <taxon>Tahibacter</taxon>
    </lineage>
</organism>
<dbReference type="InterPro" id="IPR031325">
    <property type="entry name" value="RHS_repeat"/>
</dbReference>
<keyword evidence="5" id="KW-1185">Reference proteome</keyword>
<dbReference type="InterPro" id="IPR056823">
    <property type="entry name" value="TEN-like_YD-shell"/>
</dbReference>
<reference evidence="4" key="1">
    <citation type="submission" date="2022-07" db="EMBL/GenBank/DDBJ databases">
        <title>Tahibacter sp., a new gammaproteobacterium isolated from the silt sample collected at pig farm.</title>
        <authorList>
            <person name="Chen H."/>
        </authorList>
    </citation>
    <scope>NUCLEOTIDE SEQUENCE</scope>
    <source>
        <strain evidence="4">P2K</strain>
    </source>
</reference>
<dbReference type="Pfam" id="PF25023">
    <property type="entry name" value="TEN_YD-shell"/>
    <property type="match status" value="1"/>
</dbReference>
<sequence>MAQSSADPYIYKLGVYATRAQAEAAMRSDPDNAGRGPHLEHVATVRTSAIRVMFQYTVRSRPAQSIVGSSYRADMGSMGSGIFGCTPLSSDPAYPSLCGSESNLIAAAEQEIVSRWAGCTLTGTTVATPYGTPQLRHTGAVESSLRLTTRASCSGGTTRSHTWSVAKRQTLHCPADFEPIAGAAPEATLADLNHCGPPGNELPVLINGPLQQCSSCAASANPVYPATGEKARTEPDFTFAGRTFTRYYHSLRQFRPNSRFAEGWSHSYADSVSADGDTVNLVSEEGYLEGFVQYQTGRFRGENSQDRIIERVNAGGIGWRLREPDGRLREYDSDGRLLHVRDPADPRNDVTVGREGSLLTSLTTAGGRQLRFVYRANLLQRIELPDGGQVGYSYDSARNLVAVDYGGGAVRQYHYNEAGLAGSADQVHYLTGITAEDGQRFASFSYDANGRVTTSRVFGTPNELTTVSYTGADQASVANADGGTDGYSYEPGIYRRLLGRSDGGGSESRSYDSTGRLQQLTDRRGYVSQFEYQPAYLSAVIEAVGQAEQRRTEFLRDAGTQRLLRRRVLDQAGNVKSQEQWTYNSRGQVLTASVDDVSTSISRTTTTHYCEAADVSAGSCPLVGLVTAVDGPRALPVADITTYTYRMADDPACAATPATCAYRKGDLWKVTNALGQVGELLRSDGAGRPLSLRDANGVVTDMEYNARGWLVARKQRGTDNGSESDDRVTRLDYTPGGQLARLIEADGAFTQYSYDAARRLTRITDSTGSYIEFTLNAAGQQIGEATRDSAGTLRRSLTRSYNTLGQLQAQTDAYANAVSFSYDAAGNNTGQVDARDYASSQVFDALGRLQQIARDTAGINQTSGIQYDLMDRPIEVTDANGEPTSYVYDGFGSLLTRFSPDSGITQYTYDSAGNLSSQVDARELPAFHSYDALNRPLVTSYFDTSLTVTRSYDSNAACPAGENFVVGRLTRLVDPSGSTDFCYNRYGDLVRKIQQTNGRTFVLRWHYGSSGRLTGMTYPSGMELDYVYDSQGRVREIGVLREGVPRERLIYDAAYHPFGPVAQWRYGNGRLMQRDADLNYRPQLVSDAAPGGIAYRYGYDEAGNLRELGGANPADPPLRRYVHDSLGRLTAAKDAANVTQYSYSYDPNGNRESKGQWVSYSNCSIPGDPGSCTTTPVFTTTSYGYAGGRLASVGSEARSYDAAGNLDSIGTGQPGGPRWLYVHDDAGRLQGASGHAGAAGYFYNGLGEQVMRSLASATFFLHGEDGEWLAEYGSSGQAQQEIIWLGELPVGVLRPDGGLGRLYYVQPDALGTPRVVIDPTRGAQGVAVWRWDLAGEPFGVDAPEQDPDADGNGFVFDMRFPGQRHDAGSGLNYNYFRDYEAETGRYVQSDPIGLKGGLNTYAYVGGNPVNFIDPLGLQSAAVRTAAGTTRPINPGFVGNGDPSGVNSWTWPVATKEPTPLVTEPMDQRVGDFLLRQLSKLNPFEIFAEALNNTMAASCAEEEEAKERSCRALKNSILNTCASLKGRKKFACFEAANTSYRQCMGYE</sequence>
<dbReference type="NCBIfam" id="TIGR01643">
    <property type="entry name" value="YD_repeat_2x"/>
    <property type="match status" value="4"/>
</dbReference>
<dbReference type="PANTHER" id="PTHR32305">
    <property type="match status" value="1"/>
</dbReference>
<name>A0ABT1QWK9_9GAMM</name>
<evidence type="ECO:0000256" key="1">
    <source>
        <dbReference type="ARBA" id="ARBA00022737"/>
    </source>
</evidence>
<feature type="domain" description="DUF6531" evidence="2">
    <location>
        <begin position="221"/>
        <end position="288"/>
    </location>
</feature>
<dbReference type="InterPro" id="IPR006530">
    <property type="entry name" value="YD"/>
</dbReference>
<dbReference type="InterPro" id="IPR045351">
    <property type="entry name" value="DUF6531"/>
</dbReference>